<keyword evidence="3 4" id="KW-0408">Iron</keyword>
<dbReference type="InterPro" id="IPR036396">
    <property type="entry name" value="Cyt_P450_sf"/>
</dbReference>
<keyword evidence="6" id="KW-1185">Reference proteome</keyword>
<dbReference type="InterPro" id="IPR002401">
    <property type="entry name" value="Cyt_P450_E_grp-I"/>
</dbReference>
<evidence type="ECO:0000256" key="1">
    <source>
        <dbReference type="ARBA" id="ARBA00010617"/>
    </source>
</evidence>
<accession>A0AAV1RF53</accession>
<dbReference type="AlphaFoldDB" id="A0AAV1RF53"/>
<dbReference type="PROSITE" id="PS00086">
    <property type="entry name" value="CYTOCHROME_P450"/>
    <property type="match status" value="1"/>
</dbReference>
<evidence type="ECO:0000313" key="5">
    <source>
        <dbReference type="EMBL" id="CAK7332417.1"/>
    </source>
</evidence>
<dbReference type="PANTHER" id="PTHR47955">
    <property type="entry name" value="CYTOCHROME P450 FAMILY 71 PROTEIN"/>
    <property type="match status" value="1"/>
</dbReference>
<keyword evidence="2 4" id="KW-0479">Metal-binding</keyword>
<dbReference type="PANTHER" id="PTHR47955:SF11">
    <property type="entry name" value="4-HYDROXYPHENYLACETALDEHYDE OXIME MONOOXYGENASE"/>
    <property type="match status" value="1"/>
</dbReference>
<keyword evidence="4" id="KW-0349">Heme</keyword>
<sequence>MPHHFLTRIAKQLGPIIYLQLGQVPTIVISSPELARLVLKTHDHIFANRPQLISAQYLSFGCSDVTFSPYGPYWRQARKICVTELLSPKRVHSFQLVRDEEVNRLVTNILAQSGTEVDMSKQFFTLANDILCRVAFGKRFIEGVEGNNNKLVNVLTETQALFAGFCVGDFFPKWKWVNRVSGYRIRLTKNLEELRAVCEEIIEEHLARKEGTAAAAGRKNDEYYREDFVDVLLRVKKQDDLEVPITDDNLKALVLDQDYRFLPFGGGRRGCPGSAFALATIEIALARLLYHFDWSFPLGVGPDDTDLTEIFGLATRKKSALVLVPTAYT</sequence>
<keyword evidence="4" id="KW-0560">Oxidoreductase</keyword>
<dbReference type="GO" id="GO:0020037">
    <property type="term" value="F:heme binding"/>
    <property type="evidence" value="ECO:0007669"/>
    <property type="project" value="InterPro"/>
</dbReference>
<dbReference type="GO" id="GO:0004497">
    <property type="term" value="F:monooxygenase activity"/>
    <property type="evidence" value="ECO:0007669"/>
    <property type="project" value="UniProtKB-KW"/>
</dbReference>
<evidence type="ECO:0000256" key="3">
    <source>
        <dbReference type="ARBA" id="ARBA00023004"/>
    </source>
</evidence>
<dbReference type="InterPro" id="IPR017972">
    <property type="entry name" value="Cyt_P450_CS"/>
</dbReference>
<dbReference type="EMBL" id="CAWUPB010000913">
    <property type="protein sequence ID" value="CAK7332417.1"/>
    <property type="molecule type" value="Genomic_DNA"/>
</dbReference>
<dbReference type="SUPFAM" id="SSF48264">
    <property type="entry name" value="Cytochrome P450"/>
    <property type="match status" value="1"/>
</dbReference>
<name>A0AAV1RF53_9ROSI</name>
<proteinExistence type="inferred from homology"/>
<evidence type="ECO:0000256" key="2">
    <source>
        <dbReference type="ARBA" id="ARBA00022723"/>
    </source>
</evidence>
<dbReference type="GO" id="GO:0005506">
    <property type="term" value="F:iron ion binding"/>
    <property type="evidence" value="ECO:0007669"/>
    <property type="project" value="InterPro"/>
</dbReference>
<dbReference type="InterPro" id="IPR001128">
    <property type="entry name" value="Cyt_P450"/>
</dbReference>
<gene>
    <name evidence="5" type="ORF">DCAF_LOCUS8969</name>
</gene>
<protein>
    <recommendedName>
        <fullName evidence="7">Cytochrome P450</fullName>
    </recommendedName>
</protein>
<dbReference type="Gene3D" id="1.10.630.10">
    <property type="entry name" value="Cytochrome P450"/>
    <property type="match status" value="2"/>
</dbReference>
<dbReference type="GO" id="GO:0016705">
    <property type="term" value="F:oxidoreductase activity, acting on paired donors, with incorporation or reduction of molecular oxygen"/>
    <property type="evidence" value="ECO:0007669"/>
    <property type="project" value="InterPro"/>
</dbReference>
<keyword evidence="4" id="KW-0503">Monooxygenase</keyword>
<organism evidence="5 6">
    <name type="scientific">Dovyalis caffra</name>
    <dbReference type="NCBI Taxonomy" id="77055"/>
    <lineage>
        <taxon>Eukaryota</taxon>
        <taxon>Viridiplantae</taxon>
        <taxon>Streptophyta</taxon>
        <taxon>Embryophyta</taxon>
        <taxon>Tracheophyta</taxon>
        <taxon>Spermatophyta</taxon>
        <taxon>Magnoliopsida</taxon>
        <taxon>eudicotyledons</taxon>
        <taxon>Gunneridae</taxon>
        <taxon>Pentapetalae</taxon>
        <taxon>rosids</taxon>
        <taxon>fabids</taxon>
        <taxon>Malpighiales</taxon>
        <taxon>Salicaceae</taxon>
        <taxon>Flacourtieae</taxon>
        <taxon>Dovyalis</taxon>
    </lineage>
</organism>
<reference evidence="5 6" key="1">
    <citation type="submission" date="2024-01" db="EMBL/GenBank/DDBJ databases">
        <authorList>
            <person name="Waweru B."/>
        </authorList>
    </citation>
    <scope>NUCLEOTIDE SEQUENCE [LARGE SCALE GENOMIC DNA]</scope>
</reference>
<comment type="similarity">
    <text evidence="1 4">Belongs to the cytochrome P450 family.</text>
</comment>
<evidence type="ECO:0008006" key="7">
    <source>
        <dbReference type="Google" id="ProtNLM"/>
    </source>
</evidence>
<dbReference type="PRINTS" id="PR00463">
    <property type="entry name" value="EP450I"/>
</dbReference>
<evidence type="ECO:0000256" key="4">
    <source>
        <dbReference type="RuleBase" id="RU000461"/>
    </source>
</evidence>
<dbReference type="Pfam" id="PF00067">
    <property type="entry name" value="p450"/>
    <property type="match status" value="2"/>
</dbReference>
<comment type="caution">
    <text evidence="5">The sequence shown here is derived from an EMBL/GenBank/DDBJ whole genome shotgun (WGS) entry which is preliminary data.</text>
</comment>
<evidence type="ECO:0000313" key="6">
    <source>
        <dbReference type="Proteomes" id="UP001314170"/>
    </source>
</evidence>
<dbReference type="Proteomes" id="UP001314170">
    <property type="component" value="Unassembled WGS sequence"/>
</dbReference>